<feature type="region of interest" description="Disordered" evidence="2">
    <location>
        <begin position="609"/>
        <end position="633"/>
    </location>
</feature>
<dbReference type="Pfam" id="PF07727">
    <property type="entry name" value="RVT_2"/>
    <property type="match status" value="1"/>
</dbReference>
<dbReference type="OMA" id="TIMETRN"/>
<dbReference type="EnsemblPlants" id="QL12p018234:mrna">
    <property type="protein sequence ID" value="QL12p018234:mrna"/>
    <property type="gene ID" value="QL12p018234"/>
</dbReference>
<dbReference type="InterPro" id="IPR043502">
    <property type="entry name" value="DNA/RNA_pol_sf"/>
</dbReference>
<proteinExistence type="predicted"/>
<dbReference type="PANTHER" id="PTHR47592:SF27">
    <property type="entry name" value="OS08G0421700 PROTEIN"/>
    <property type="match status" value="1"/>
</dbReference>
<dbReference type="PANTHER" id="PTHR47592">
    <property type="entry name" value="PBF68 PROTEIN"/>
    <property type="match status" value="1"/>
</dbReference>
<dbReference type="InParanoid" id="A0A7N2N1S1"/>
<evidence type="ECO:0000259" key="3">
    <source>
        <dbReference type="PROSITE" id="PS50994"/>
    </source>
</evidence>
<dbReference type="SUPFAM" id="SSF56672">
    <property type="entry name" value="DNA/RNA polymerases"/>
    <property type="match status" value="1"/>
</dbReference>
<feature type="compositionally biased region" description="Polar residues" evidence="2">
    <location>
        <begin position="609"/>
        <end position="624"/>
    </location>
</feature>
<dbReference type="Pfam" id="PF25597">
    <property type="entry name" value="SH3_retrovirus"/>
    <property type="match status" value="1"/>
</dbReference>
<dbReference type="GO" id="GO:0015074">
    <property type="term" value="P:DNA integration"/>
    <property type="evidence" value="ECO:0007669"/>
    <property type="project" value="InterPro"/>
</dbReference>
<dbReference type="GO" id="GO:0003676">
    <property type="term" value="F:nucleic acid binding"/>
    <property type="evidence" value="ECO:0007669"/>
    <property type="project" value="InterPro"/>
</dbReference>
<dbReference type="SUPFAM" id="SSF53098">
    <property type="entry name" value="Ribonuclease H-like"/>
    <property type="match status" value="1"/>
</dbReference>
<dbReference type="EMBL" id="LRBV02000012">
    <property type="status" value="NOT_ANNOTATED_CDS"/>
    <property type="molecule type" value="Genomic_DNA"/>
</dbReference>
<feature type="domain" description="Integrase catalytic" evidence="3">
    <location>
        <begin position="432"/>
        <end position="528"/>
    </location>
</feature>
<keyword evidence="1" id="KW-0645">Protease</keyword>
<reference evidence="4" key="2">
    <citation type="submission" date="2021-01" db="UniProtKB">
        <authorList>
            <consortium name="EnsemblPlants"/>
        </authorList>
    </citation>
    <scope>IDENTIFICATION</scope>
</reference>
<sequence>MQSRRYWARYVRKGKVKSGGIKNGNESEVVLAIQHLLGCYILGETSQRRRFTHMESSQEKPNEPVGDLNKPFRFKGAHFKRWKGKVLFYLSLLKVSYILTYKNPSKVPTDEMSEEEYILHQEKIDKYTKDEYNCRSYLLNCLADHFYDYYDTTYNSAKKIWKALQSKYDTEEAGAKKYAASRFFRYQMVDGKSVVDQAQDFQMIVAELRSEGIKIGDNLVVAGIIDKLPQSWREFQKTLRHKQKETSLETLITRIRVEEEARGQDALMTQESNGNSTTKSGHIARFCKFRKRESVPQANVTEEPLVAMITDINMVQYVEGWWADSGANRHVCYDKNWFKLYTPFEEEKTIMLGNSSKTKVLGSGEVELKFTSGRVLTLKDVLYTPSMRKNLMSSFLLNKAGFKQTMESDNYVITKKGLFVGKGYACDGIKIKRIRSDRGHEYESSAFNSFAQSLGIIHETTAPYSPASNGVAERKNRTLIELTNAMLIESGAPLHFWGEAILTACHVLNRVPHKKSHTTPFEMWKGHKPNLGYLRVWGCLAYVRLTDPKMPKLGIRATTCAFLGYAINSAAYRFFDLENKIIFESGDAIFHEEKFPFKLKNSGGEENILSQPSSSTSHFQNQENFEMEPRRSKRARVEKDFGPDYYVFNIEENPKNLKEALTSPDAIFWKEAVNDEMESLISNRTWKLVDLPPGCKTIGCKWVLRKKLKPDGSIDKFKARLVAKGFKQKADLDFFDTFSPVTRITSIRLLIAIAAIFDLKIHQMDVKTAFLNGDLEEEIYMDQPEGFVEPGQESKDYASIIGSLRYATDCTKPDIAYAVGVLSRFTSKPSKDHWLAIERVMKYLIGTKNYGLFYKKYPAVIEAFSDADWNTLSGDSLSTTGYIFTLGSGAICWKSKKQTIIANSTMEAELIALASASEEANWLRDLLYEIPLWEKPIPPILIHCDSTATIGRVKNRYYNGKSRPIRRKHSTVRSYLSSGIITVDYIKSNDNLADPFTKALAKDRVWNTSRGMGLKSIES</sequence>
<dbReference type="GO" id="GO:0004190">
    <property type="term" value="F:aspartic-type endopeptidase activity"/>
    <property type="evidence" value="ECO:0007669"/>
    <property type="project" value="UniProtKB-KW"/>
</dbReference>
<dbReference type="PROSITE" id="PS50994">
    <property type="entry name" value="INTEGRASE"/>
    <property type="match status" value="1"/>
</dbReference>
<dbReference type="InterPro" id="IPR036397">
    <property type="entry name" value="RNaseH_sf"/>
</dbReference>
<evidence type="ECO:0000313" key="5">
    <source>
        <dbReference type="Proteomes" id="UP000594261"/>
    </source>
</evidence>
<dbReference type="Gramene" id="QL12p018234:mrna">
    <property type="protein sequence ID" value="QL12p018234:mrna"/>
    <property type="gene ID" value="QL12p018234"/>
</dbReference>
<dbReference type="Pfam" id="PF22936">
    <property type="entry name" value="Pol_BBD"/>
    <property type="match status" value="1"/>
</dbReference>
<evidence type="ECO:0000313" key="4">
    <source>
        <dbReference type="EnsemblPlants" id="QL12p018234:mrna"/>
    </source>
</evidence>
<evidence type="ECO:0000256" key="1">
    <source>
        <dbReference type="ARBA" id="ARBA00022750"/>
    </source>
</evidence>
<evidence type="ECO:0000256" key="2">
    <source>
        <dbReference type="SAM" id="MobiDB-lite"/>
    </source>
</evidence>
<keyword evidence="5" id="KW-1185">Reference proteome</keyword>
<dbReference type="InterPro" id="IPR013103">
    <property type="entry name" value="RVT_2"/>
</dbReference>
<dbReference type="Gene3D" id="3.30.420.10">
    <property type="entry name" value="Ribonuclease H-like superfamily/Ribonuclease H"/>
    <property type="match status" value="1"/>
</dbReference>
<name>A0A7N2N1S1_QUELO</name>
<dbReference type="Proteomes" id="UP000594261">
    <property type="component" value="Chromosome 12"/>
</dbReference>
<reference evidence="4 5" key="1">
    <citation type="journal article" date="2016" name="G3 (Bethesda)">
        <title>First Draft Assembly and Annotation of the Genome of a California Endemic Oak Quercus lobata Nee (Fagaceae).</title>
        <authorList>
            <person name="Sork V.L."/>
            <person name="Fitz-Gibbon S.T."/>
            <person name="Puiu D."/>
            <person name="Crepeau M."/>
            <person name="Gugger P.F."/>
            <person name="Sherman R."/>
            <person name="Stevens K."/>
            <person name="Langley C.H."/>
            <person name="Pellegrini M."/>
            <person name="Salzberg S.L."/>
        </authorList>
    </citation>
    <scope>NUCLEOTIDE SEQUENCE [LARGE SCALE GENOMIC DNA]</scope>
    <source>
        <strain evidence="4 5">cv. SW786</strain>
    </source>
</reference>
<dbReference type="InterPro" id="IPR012337">
    <property type="entry name" value="RNaseH-like_sf"/>
</dbReference>
<dbReference type="InterPro" id="IPR057670">
    <property type="entry name" value="SH3_retrovirus"/>
</dbReference>
<dbReference type="CDD" id="cd09272">
    <property type="entry name" value="RNase_HI_RT_Ty1"/>
    <property type="match status" value="1"/>
</dbReference>
<organism evidence="4 5">
    <name type="scientific">Quercus lobata</name>
    <name type="common">Valley oak</name>
    <dbReference type="NCBI Taxonomy" id="97700"/>
    <lineage>
        <taxon>Eukaryota</taxon>
        <taxon>Viridiplantae</taxon>
        <taxon>Streptophyta</taxon>
        <taxon>Embryophyta</taxon>
        <taxon>Tracheophyta</taxon>
        <taxon>Spermatophyta</taxon>
        <taxon>Magnoliopsida</taxon>
        <taxon>eudicotyledons</taxon>
        <taxon>Gunneridae</taxon>
        <taxon>Pentapetalae</taxon>
        <taxon>rosids</taxon>
        <taxon>fabids</taxon>
        <taxon>Fagales</taxon>
        <taxon>Fagaceae</taxon>
        <taxon>Quercus</taxon>
    </lineage>
</organism>
<dbReference type="Pfam" id="PF14223">
    <property type="entry name" value="Retrotran_gag_2"/>
    <property type="match status" value="1"/>
</dbReference>
<dbReference type="InterPro" id="IPR054722">
    <property type="entry name" value="PolX-like_BBD"/>
</dbReference>
<accession>A0A7N2N1S1</accession>
<protein>
    <recommendedName>
        <fullName evidence="3">Integrase catalytic domain-containing protein</fullName>
    </recommendedName>
</protein>
<dbReference type="AlphaFoldDB" id="A0A7N2N1S1"/>
<keyword evidence="1" id="KW-0064">Aspartyl protease</keyword>
<keyword evidence="1" id="KW-0378">Hydrolase</keyword>
<dbReference type="InterPro" id="IPR001584">
    <property type="entry name" value="Integrase_cat-core"/>
</dbReference>